<keyword evidence="3" id="KW-1003">Cell membrane</keyword>
<comment type="similarity">
    <text evidence="2 7">Belongs to the ExbD/TolR family.</text>
</comment>
<organism evidence="9 10">
    <name type="scientific">Sphingomonas endophytica</name>
    <dbReference type="NCBI Taxonomy" id="869719"/>
    <lineage>
        <taxon>Bacteria</taxon>
        <taxon>Pseudomonadati</taxon>
        <taxon>Pseudomonadota</taxon>
        <taxon>Alphaproteobacteria</taxon>
        <taxon>Sphingomonadales</taxon>
        <taxon>Sphingomonadaceae</taxon>
        <taxon>Sphingomonas</taxon>
    </lineage>
</organism>
<keyword evidence="4 7" id="KW-0812">Transmembrane</keyword>
<keyword evidence="6 8" id="KW-0472">Membrane</keyword>
<evidence type="ECO:0000256" key="6">
    <source>
        <dbReference type="ARBA" id="ARBA00023136"/>
    </source>
</evidence>
<evidence type="ECO:0000313" key="10">
    <source>
        <dbReference type="Proteomes" id="UP000560131"/>
    </source>
</evidence>
<name>A0ABR6N6Y3_9SPHN</name>
<keyword evidence="7" id="KW-0813">Transport</keyword>
<dbReference type="Proteomes" id="UP000560131">
    <property type="component" value="Unassembled WGS sequence"/>
</dbReference>
<keyword evidence="10" id="KW-1185">Reference proteome</keyword>
<feature type="transmembrane region" description="Helical" evidence="8">
    <location>
        <begin position="21"/>
        <end position="40"/>
    </location>
</feature>
<evidence type="ECO:0000256" key="8">
    <source>
        <dbReference type="SAM" id="Phobius"/>
    </source>
</evidence>
<dbReference type="PANTHER" id="PTHR30558">
    <property type="entry name" value="EXBD MEMBRANE COMPONENT OF PMF-DRIVEN MACROMOLECULE IMPORT SYSTEM"/>
    <property type="match status" value="1"/>
</dbReference>
<evidence type="ECO:0000256" key="4">
    <source>
        <dbReference type="ARBA" id="ARBA00022692"/>
    </source>
</evidence>
<evidence type="ECO:0000256" key="7">
    <source>
        <dbReference type="RuleBase" id="RU003879"/>
    </source>
</evidence>
<dbReference type="PANTHER" id="PTHR30558:SF9">
    <property type="entry name" value="BIOPOLYMER TRANSPORT PROTEIN EXBD"/>
    <property type="match status" value="1"/>
</dbReference>
<keyword evidence="5 8" id="KW-1133">Transmembrane helix</keyword>
<evidence type="ECO:0000256" key="3">
    <source>
        <dbReference type="ARBA" id="ARBA00022475"/>
    </source>
</evidence>
<evidence type="ECO:0000256" key="2">
    <source>
        <dbReference type="ARBA" id="ARBA00005811"/>
    </source>
</evidence>
<sequence length="137" mass="14982">MAISDRRADDFEECSEINLTPFIDVILVLLIITMIAAQASSVAQPVDLPRSGAKPVAADARPVVVTVRADRTLVVNDRPVSRPGLRRALITAGLRRDDRVLLAADRSLSYAMVMDALDALRDAGYTRVALVGRERER</sequence>
<proteinExistence type="inferred from homology"/>
<protein>
    <submittedName>
        <fullName evidence="9">Biopolymer transport protein ExbD</fullName>
    </submittedName>
</protein>
<dbReference type="Gene3D" id="3.30.420.270">
    <property type="match status" value="1"/>
</dbReference>
<accession>A0ABR6N6Y3</accession>
<evidence type="ECO:0000256" key="5">
    <source>
        <dbReference type="ARBA" id="ARBA00022989"/>
    </source>
</evidence>
<dbReference type="RefSeq" id="WP_184035843.1">
    <property type="nucleotide sequence ID" value="NZ_BAABAR010000003.1"/>
</dbReference>
<reference evidence="9 10" key="1">
    <citation type="submission" date="2020-08" db="EMBL/GenBank/DDBJ databases">
        <title>Genomic Encyclopedia of Type Strains, Phase IV (KMG-IV): sequencing the most valuable type-strain genomes for metagenomic binning, comparative biology and taxonomic classification.</title>
        <authorList>
            <person name="Goeker M."/>
        </authorList>
    </citation>
    <scope>NUCLEOTIDE SEQUENCE [LARGE SCALE GENOMIC DNA]</scope>
    <source>
        <strain evidence="9 10">DSM 101535</strain>
    </source>
</reference>
<comment type="caution">
    <text evidence="9">The sequence shown here is derived from an EMBL/GenBank/DDBJ whole genome shotgun (WGS) entry which is preliminary data.</text>
</comment>
<evidence type="ECO:0000256" key="1">
    <source>
        <dbReference type="ARBA" id="ARBA00004162"/>
    </source>
</evidence>
<comment type="subcellular location">
    <subcellularLocation>
        <location evidence="1">Cell membrane</location>
        <topology evidence="1">Single-pass membrane protein</topology>
    </subcellularLocation>
    <subcellularLocation>
        <location evidence="7">Cell membrane</location>
        <topology evidence="7">Single-pass type II membrane protein</topology>
    </subcellularLocation>
</comment>
<dbReference type="Pfam" id="PF02472">
    <property type="entry name" value="ExbD"/>
    <property type="match status" value="1"/>
</dbReference>
<dbReference type="EMBL" id="JACIJN010000005">
    <property type="protein sequence ID" value="MBB5725801.1"/>
    <property type="molecule type" value="Genomic_DNA"/>
</dbReference>
<gene>
    <name evidence="9" type="ORF">FHS97_001733</name>
</gene>
<dbReference type="InterPro" id="IPR003400">
    <property type="entry name" value="ExbD"/>
</dbReference>
<evidence type="ECO:0000313" key="9">
    <source>
        <dbReference type="EMBL" id="MBB5725801.1"/>
    </source>
</evidence>
<keyword evidence="7" id="KW-0653">Protein transport</keyword>